<organism evidence="1 2">
    <name type="scientific">Paraglomus occultum</name>
    <dbReference type="NCBI Taxonomy" id="144539"/>
    <lineage>
        <taxon>Eukaryota</taxon>
        <taxon>Fungi</taxon>
        <taxon>Fungi incertae sedis</taxon>
        <taxon>Mucoromycota</taxon>
        <taxon>Glomeromycotina</taxon>
        <taxon>Glomeromycetes</taxon>
        <taxon>Paraglomerales</taxon>
        <taxon>Paraglomeraceae</taxon>
        <taxon>Paraglomus</taxon>
    </lineage>
</organism>
<dbReference type="OrthoDB" id="428577at2759"/>
<sequence>MSDESENKAKNYNFIVYKGTIEYNFENSSSTDLKSASQHSHLVGGTRFSKMEAIVERPWAAAAPEWRKATHGLNLEGCCQNHSCKAYNKGRVIDKWGYRRDGNVEDGTFDFFRDEHLCKCPMCDNHFVPEICGFSNTWWKFKGCFKKKVGASSDKADSFWKYASDDVYTTFKDNAEDFAQWGKLKIMVSRKEPDKTHEKKVNTMFADLCNIKLQALRKIIKTV</sequence>
<gene>
    <name evidence="1" type="ORF">POCULU_LOCUS6172</name>
</gene>
<dbReference type="Proteomes" id="UP000789572">
    <property type="component" value="Unassembled WGS sequence"/>
</dbReference>
<accession>A0A9N9G293</accession>
<proteinExistence type="predicted"/>
<evidence type="ECO:0000313" key="2">
    <source>
        <dbReference type="Proteomes" id="UP000789572"/>
    </source>
</evidence>
<comment type="caution">
    <text evidence="1">The sequence shown here is derived from an EMBL/GenBank/DDBJ whole genome shotgun (WGS) entry which is preliminary data.</text>
</comment>
<protein>
    <submittedName>
        <fullName evidence="1">9654_t:CDS:1</fullName>
    </submittedName>
</protein>
<name>A0A9N9G293_9GLOM</name>
<dbReference type="AlphaFoldDB" id="A0A9N9G293"/>
<keyword evidence="2" id="KW-1185">Reference proteome</keyword>
<dbReference type="EMBL" id="CAJVPJ010001084">
    <property type="protein sequence ID" value="CAG8574637.1"/>
    <property type="molecule type" value="Genomic_DNA"/>
</dbReference>
<reference evidence="1" key="1">
    <citation type="submission" date="2021-06" db="EMBL/GenBank/DDBJ databases">
        <authorList>
            <person name="Kallberg Y."/>
            <person name="Tangrot J."/>
            <person name="Rosling A."/>
        </authorList>
    </citation>
    <scope>NUCLEOTIDE SEQUENCE</scope>
    <source>
        <strain evidence="1">IA702</strain>
    </source>
</reference>
<evidence type="ECO:0000313" key="1">
    <source>
        <dbReference type="EMBL" id="CAG8574637.1"/>
    </source>
</evidence>